<dbReference type="SUPFAM" id="SSF53955">
    <property type="entry name" value="Lysozyme-like"/>
    <property type="match status" value="1"/>
</dbReference>
<accession>A0ABV9BER8</accession>
<feature type="transmembrane region" description="Helical" evidence="2">
    <location>
        <begin position="901"/>
        <end position="918"/>
    </location>
</feature>
<feature type="transmembrane region" description="Helical" evidence="2">
    <location>
        <begin position="924"/>
        <end position="944"/>
    </location>
</feature>
<dbReference type="EMBL" id="JBHSFS010000002">
    <property type="protein sequence ID" value="MFC4512530.1"/>
    <property type="molecule type" value="Genomic_DNA"/>
</dbReference>
<keyword evidence="2" id="KW-0472">Membrane</keyword>
<keyword evidence="4" id="KW-1185">Reference proteome</keyword>
<keyword evidence="2" id="KW-1133">Transmembrane helix</keyword>
<name>A0ABV9BER8_9ACTN</name>
<evidence type="ECO:0000256" key="2">
    <source>
        <dbReference type="SAM" id="Phobius"/>
    </source>
</evidence>
<feature type="transmembrane region" description="Helical" evidence="2">
    <location>
        <begin position="250"/>
        <end position="273"/>
    </location>
</feature>
<dbReference type="CDD" id="cd13402">
    <property type="entry name" value="LT_TF-like"/>
    <property type="match status" value="1"/>
</dbReference>
<protein>
    <recommendedName>
        <fullName evidence="5">Transglycosylase SLT domain-containing protein</fullName>
    </recommendedName>
</protein>
<feature type="transmembrane region" description="Helical" evidence="2">
    <location>
        <begin position="831"/>
        <end position="858"/>
    </location>
</feature>
<reference evidence="4" key="1">
    <citation type="journal article" date="2019" name="Int. J. Syst. Evol. Microbiol.">
        <title>The Global Catalogue of Microorganisms (GCM) 10K type strain sequencing project: providing services to taxonomists for standard genome sequencing and annotation.</title>
        <authorList>
            <consortium name="The Broad Institute Genomics Platform"/>
            <consortium name="The Broad Institute Genome Sequencing Center for Infectious Disease"/>
            <person name="Wu L."/>
            <person name="Ma J."/>
        </authorList>
    </citation>
    <scope>NUCLEOTIDE SEQUENCE [LARGE SCALE GENOMIC DNA]</scope>
    <source>
        <strain evidence="4">CECT 8064</strain>
    </source>
</reference>
<keyword evidence="2" id="KW-0812">Transmembrane</keyword>
<proteinExistence type="predicted"/>
<feature type="transmembrane region" description="Helical" evidence="2">
    <location>
        <begin position="983"/>
        <end position="1007"/>
    </location>
</feature>
<feature type="transmembrane region" description="Helical" evidence="2">
    <location>
        <begin position="956"/>
        <end position="977"/>
    </location>
</feature>
<feature type="transmembrane region" description="Helical" evidence="2">
    <location>
        <begin position="223"/>
        <end position="244"/>
    </location>
</feature>
<dbReference type="RefSeq" id="WP_417922455.1">
    <property type="nucleotide sequence ID" value="NZ_JBHSFS010000002.1"/>
</dbReference>
<feature type="coiled-coil region" evidence="1">
    <location>
        <begin position="328"/>
        <end position="423"/>
    </location>
</feature>
<organism evidence="3 4">
    <name type="scientific">Streptomyces ehimensis</name>
    <dbReference type="NCBI Taxonomy" id="68195"/>
    <lineage>
        <taxon>Bacteria</taxon>
        <taxon>Bacillati</taxon>
        <taxon>Actinomycetota</taxon>
        <taxon>Actinomycetes</taxon>
        <taxon>Kitasatosporales</taxon>
        <taxon>Streptomycetaceae</taxon>
        <taxon>Streptomyces</taxon>
    </lineage>
</organism>
<feature type="transmembrane region" description="Helical" evidence="2">
    <location>
        <begin position="1036"/>
        <end position="1053"/>
    </location>
</feature>
<feature type="coiled-coil region" evidence="1">
    <location>
        <begin position="494"/>
        <end position="578"/>
    </location>
</feature>
<keyword evidence="1" id="KW-0175">Coiled coil</keyword>
<evidence type="ECO:0000313" key="4">
    <source>
        <dbReference type="Proteomes" id="UP001595990"/>
    </source>
</evidence>
<evidence type="ECO:0008006" key="5">
    <source>
        <dbReference type="Google" id="ProtNLM"/>
    </source>
</evidence>
<sequence length="1494" mass="156869">MAISVGSVEVDVIPNTQGIYQRLRDGLVPAATRAGEDAGRAAGRSFGPALQAQIGDVGLRIGEEIGQQIANRLTASLRDALREGITQAGRAAQPAAARQGDETAGAFSRTLKARLEVAFRSLPKLQVGADTSEADADLQALRVRMETLADKRIGIDISAEDAKAEIRLIEAELTRLGAEHPNVQVRADTATALAQLAAVRAEIDAVDGKTARIDIDTSGAMSAIFQLSIAIAGLAVIPAIPVLAAGLGAFTAATVAAGVGVGALAAVAVPALSGIKNALTAQKAAQDAATTATTQGGQAASQAASKALQMAGAQQALAAAHRNAARQIADAQRGVSDAVRQAAQANEQAAAQVKAARQAVADAVQQAADRQQQATERVQQAEQALVQAQRGARQAQLDLTQARAEATRQLEDMNNQLADAQLAQRSAILQVQQAKQSLDAVLANPAASDLQRAQAQLSYDEAIQHLKEQQLATQRLQKDTAAANKAGVEGSTTVKSAQDRLAQAQQDVTDKTTALRKAQTDAAKTQVQNARQIADAQAKLAAAQKNVAAVQQQGAEAVAKAQERLVQAQEAAADAIASAERQIQSAQLSTAASAGKAATAQEKYEQALAKLSPAARAAFDAFTGLRSAFTQWSQSLQPAVLPLFTRALEGLRNSLPSLTPFVLAAARAVQTLQDRVSAGFKSPWWQGFKQDLAGSVEPALVGLGISFGQVFKGMTGIVQAFLPHMDAISARMQRITGRFANWGSSLKGSPAFERFLAYASELAPRLASTLGKIADAFLKIGEALSPLSGPALAAVGAIADAVGWLATNLPGVVQWTYALFIFTRLWSAAQLAVNAAVLAYQGLVILATLLTSGWAAAIEAANLAFETNPIVAVVTIIIAALALLVAGIIYAWNHWAWFRDAVLAVWTAIQVAVAWVWTTVLQPVFSAIWAGLQAVGTAALWLWTSAIQPAFSFIWTAARVLLAIVAVAVLAPLYLAFQLVGAIAMWLWTDAIQPAFQLIAAIALWLWHNAFEPMIDGIVTDFRYAGRIGMWLYEEALKPAFQFIAALALWLWHNIIEPAFNGISGTISDVWRDDIRPTFNSLKASLGDVADAFDTGVGYMGRAWAKLKDLTRTPVQFIVDTVYNNGIVKVWNAVADLVDLGHLNPVKFATGGTVPGFAPRQDTVPALLSPGEGVLVPETVRALGGAPAIAALNSWGRSGVQRFADGGIVDDIWGGITGAAKTIGGWAGSAGDIISDPGSIWEKAIAPIVKKVAQVGDNRWAQALGKVPLKAISGLKDKLVNGVKDAFGNIGAITGGGGSGVARWTGVVQQALRMLGQPLSYTGITLRRMEQESGGDPTIVNKWDSNWIAGTPSVGLMQVIGPTFDAYAGSMRNVGPKLYGVSVNPLANIIASMRYALAAYGSLPAAYNRAGGYDSGGYLQPGLNLAYNGTGRPEPVFTTQQASALMHLATDPGAGVGDLHVQVYVGDREITDIARAEVRRSNGELVQTLRAGRR</sequence>
<dbReference type="Proteomes" id="UP001595990">
    <property type="component" value="Unassembled WGS sequence"/>
</dbReference>
<feature type="transmembrane region" description="Helical" evidence="2">
    <location>
        <begin position="870"/>
        <end position="892"/>
    </location>
</feature>
<dbReference type="InterPro" id="IPR023346">
    <property type="entry name" value="Lysozyme-like_dom_sf"/>
</dbReference>
<comment type="caution">
    <text evidence="3">The sequence shown here is derived from an EMBL/GenBank/DDBJ whole genome shotgun (WGS) entry which is preliminary data.</text>
</comment>
<evidence type="ECO:0000313" key="3">
    <source>
        <dbReference type="EMBL" id="MFC4512530.1"/>
    </source>
</evidence>
<evidence type="ECO:0000256" key="1">
    <source>
        <dbReference type="SAM" id="Coils"/>
    </source>
</evidence>
<gene>
    <name evidence="3" type="ORF">ACFPEN_06240</name>
</gene>